<dbReference type="CDD" id="cd07043">
    <property type="entry name" value="STAS_anti-anti-sigma_factors"/>
    <property type="match status" value="1"/>
</dbReference>
<dbReference type="InterPro" id="IPR058548">
    <property type="entry name" value="MlaB-like_STAS"/>
</dbReference>
<sequence>MSIVIESSGQTARLTLDGELTIYEVAEIKAGLADVMRAADEIEIDLGGIAEIDTAGLQLMLIAKRNPGKRVRFVNHPPCVLRLIDLANLGGLLGDPLFISATESARKVP</sequence>
<reference evidence="2 3" key="1">
    <citation type="submission" date="2014-02" db="EMBL/GenBank/DDBJ databases">
        <title>Expanding our view of genomic diversity in Candidatus Accumulibacter clades.</title>
        <authorList>
            <person name="Skennerton C.T."/>
            <person name="Barr J.J."/>
            <person name="Slater F.R."/>
            <person name="Bond P.L."/>
            <person name="Tyson G.W."/>
        </authorList>
    </citation>
    <scope>NUCLEOTIDE SEQUENCE [LARGE SCALE GENOMIC DNA]</scope>
    <source>
        <strain evidence="3">BA-91</strain>
    </source>
</reference>
<dbReference type="PROSITE" id="PS50801">
    <property type="entry name" value="STAS"/>
    <property type="match status" value="1"/>
</dbReference>
<dbReference type="PANTHER" id="PTHR35849">
    <property type="entry name" value="BLR2341 PROTEIN"/>
    <property type="match status" value="1"/>
</dbReference>
<dbReference type="Proteomes" id="UP000020077">
    <property type="component" value="Unassembled WGS sequence"/>
</dbReference>
<feature type="domain" description="STAS" evidence="1">
    <location>
        <begin position="1"/>
        <end position="108"/>
    </location>
</feature>
<organism evidence="2 3">
    <name type="scientific">Candidatus Accumulibacter phosphatis</name>
    <dbReference type="NCBI Taxonomy" id="327160"/>
    <lineage>
        <taxon>Bacteria</taxon>
        <taxon>Pseudomonadati</taxon>
        <taxon>Pseudomonadota</taxon>
        <taxon>Betaproteobacteria</taxon>
        <taxon>Candidatus Accumulibacter</taxon>
    </lineage>
</organism>
<comment type="caution">
    <text evidence="2">The sequence shown here is derived from an EMBL/GenBank/DDBJ whole genome shotgun (WGS) entry which is preliminary data.</text>
</comment>
<dbReference type="InterPro" id="IPR052746">
    <property type="entry name" value="MlaB_ABC_Transporter"/>
</dbReference>
<dbReference type="Pfam" id="PF13466">
    <property type="entry name" value="STAS_2"/>
    <property type="match status" value="1"/>
</dbReference>
<dbReference type="InterPro" id="IPR002645">
    <property type="entry name" value="STAS_dom"/>
</dbReference>
<dbReference type="EMBL" id="JDVG02000396">
    <property type="protein sequence ID" value="KFB72369.1"/>
    <property type="molecule type" value="Genomic_DNA"/>
</dbReference>
<evidence type="ECO:0000313" key="3">
    <source>
        <dbReference type="Proteomes" id="UP000020077"/>
    </source>
</evidence>
<accession>A0A080M5M3</accession>
<evidence type="ECO:0000313" key="2">
    <source>
        <dbReference type="EMBL" id="KFB72369.1"/>
    </source>
</evidence>
<dbReference type="SUPFAM" id="SSF52091">
    <property type="entry name" value="SpoIIaa-like"/>
    <property type="match status" value="1"/>
</dbReference>
<dbReference type="Gene3D" id="3.30.750.24">
    <property type="entry name" value="STAS domain"/>
    <property type="match status" value="1"/>
</dbReference>
<proteinExistence type="predicted"/>
<name>A0A080M5M3_9PROT</name>
<evidence type="ECO:0000259" key="1">
    <source>
        <dbReference type="PROSITE" id="PS50801"/>
    </source>
</evidence>
<dbReference type="AlphaFoldDB" id="A0A080M5M3"/>
<dbReference type="PANTHER" id="PTHR35849:SF2">
    <property type="entry name" value="BLR2341 PROTEIN"/>
    <property type="match status" value="1"/>
</dbReference>
<gene>
    <name evidence="2" type="ORF">AW09_002438</name>
</gene>
<dbReference type="InterPro" id="IPR036513">
    <property type="entry name" value="STAS_dom_sf"/>
</dbReference>
<protein>
    <submittedName>
        <fullName evidence="2">Anti-anti-sigma factor</fullName>
    </submittedName>
</protein>